<evidence type="ECO:0000256" key="2">
    <source>
        <dbReference type="SAM" id="SignalP"/>
    </source>
</evidence>
<gene>
    <name evidence="4" type="ORF">ACFFRI_21420</name>
</gene>
<reference evidence="4 5" key="1">
    <citation type="submission" date="2024-09" db="EMBL/GenBank/DDBJ databases">
        <authorList>
            <person name="Sun Q."/>
            <person name="Mori K."/>
        </authorList>
    </citation>
    <scope>NUCLEOTIDE SEQUENCE [LARGE SCALE GENOMIC DNA]</scope>
    <source>
        <strain evidence="4 5">JCM 9626</strain>
    </source>
</reference>
<feature type="signal peptide" evidence="2">
    <location>
        <begin position="1"/>
        <end position="23"/>
    </location>
</feature>
<keyword evidence="4" id="KW-0808">Transferase</keyword>
<dbReference type="Pfam" id="PF13406">
    <property type="entry name" value="SLT_2"/>
    <property type="match status" value="1"/>
</dbReference>
<dbReference type="CDD" id="cd13399">
    <property type="entry name" value="Slt35-like"/>
    <property type="match status" value="1"/>
</dbReference>
<dbReference type="GO" id="GO:0016757">
    <property type="term" value="F:glycosyltransferase activity"/>
    <property type="evidence" value="ECO:0007669"/>
    <property type="project" value="UniProtKB-KW"/>
</dbReference>
<evidence type="ECO:0000313" key="5">
    <source>
        <dbReference type="Proteomes" id="UP001589750"/>
    </source>
</evidence>
<dbReference type="PANTHER" id="PTHR30163:SF8">
    <property type="entry name" value="LYTIC MUREIN TRANSGLYCOSYLASE"/>
    <property type="match status" value="1"/>
</dbReference>
<keyword evidence="5" id="KW-1185">Reference proteome</keyword>
<dbReference type="SUPFAM" id="SSF53955">
    <property type="entry name" value="Lysozyme-like"/>
    <property type="match status" value="1"/>
</dbReference>
<evidence type="ECO:0000259" key="3">
    <source>
        <dbReference type="Pfam" id="PF13406"/>
    </source>
</evidence>
<feature type="domain" description="Transglycosylase SLT" evidence="3">
    <location>
        <begin position="192"/>
        <end position="232"/>
    </location>
</feature>
<dbReference type="Proteomes" id="UP001589750">
    <property type="component" value="Unassembled WGS sequence"/>
</dbReference>
<dbReference type="RefSeq" id="WP_379142695.1">
    <property type="nucleotide sequence ID" value="NZ_JBHMDG010000034.1"/>
</dbReference>
<evidence type="ECO:0000256" key="1">
    <source>
        <dbReference type="SAM" id="MobiDB-lite"/>
    </source>
</evidence>
<dbReference type="InterPro" id="IPR031304">
    <property type="entry name" value="SLT_2"/>
</dbReference>
<comment type="caution">
    <text evidence="4">The sequence shown here is derived from an EMBL/GenBank/DDBJ whole genome shotgun (WGS) entry which is preliminary data.</text>
</comment>
<dbReference type="InterPro" id="IPR023346">
    <property type="entry name" value="Lysozyme-like_dom_sf"/>
</dbReference>
<dbReference type="EC" id="2.4.-.-" evidence="4"/>
<accession>A0ABV5KFU2</accession>
<protein>
    <submittedName>
        <fullName evidence="4">Lytic murein transglycosylase</fullName>
        <ecNumber evidence="4">2.4.-.-</ecNumber>
    </submittedName>
</protein>
<keyword evidence="4" id="KW-0328">Glycosyltransferase</keyword>
<organism evidence="4 5">
    <name type="scientific">Nocardioides plantarum</name>
    <dbReference type="NCBI Taxonomy" id="29299"/>
    <lineage>
        <taxon>Bacteria</taxon>
        <taxon>Bacillati</taxon>
        <taxon>Actinomycetota</taxon>
        <taxon>Actinomycetes</taxon>
        <taxon>Propionibacteriales</taxon>
        <taxon>Nocardioidaceae</taxon>
        <taxon>Nocardioides</taxon>
    </lineage>
</organism>
<proteinExistence type="predicted"/>
<dbReference type="InterPro" id="IPR043426">
    <property type="entry name" value="MltB-like"/>
</dbReference>
<feature type="non-terminal residue" evidence="4">
    <location>
        <position position="302"/>
    </location>
</feature>
<evidence type="ECO:0000313" key="4">
    <source>
        <dbReference type="EMBL" id="MFB9315618.1"/>
    </source>
</evidence>
<dbReference type="EMBL" id="JBHMDG010000034">
    <property type="protein sequence ID" value="MFB9315618.1"/>
    <property type="molecule type" value="Genomic_DNA"/>
</dbReference>
<feature type="compositionally biased region" description="Low complexity" evidence="1">
    <location>
        <begin position="56"/>
        <end position="72"/>
    </location>
</feature>
<dbReference type="Gene3D" id="1.10.530.10">
    <property type="match status" value="1"/>
</dbReference>
<dbReference type="PANTHER" id="PTHR30163">
    <property type="entry name" value="MEMBRANE-BOUND LYTIC MUREIN TRANSGLYCOSYLASE B"/>
    <property type="match status" value="1"/>
</dbReference>
<feature type="chain" id="PRO_5046162018" evidence="2">
    <location>
        <begin position="24"/>
        <end position="302"/>
    </location>
</feature>
<keyword evidence="2" id="KW-0732">Signal</keyword>
<sequence>MARTTTRSRRVATAVPLALVSVAWTTHVTGTTTITAAAPTTAAPQARPGVPFGPVAPTTPSTSTGAPTTTGSLDAPASLSTPTRIAASDGRFSTVAARPTSSDIPATALAAYQRAETVINAADPACGLSWQLLAAIGRIESDHGRFGGATLRTDGVSTPSILGPVLDGRHGTATIRDTDAGQYDGDTRYDRAVGPLQFIPSTWSVVGVDADNDGARDPLDIDDAALAAAVYLCSGTDDLTKAPGQRLAVFRYNHSSAYVDQVLSLMGGYLQGGTPAAPATAPPVLAARPRDVGPLVPVAGAG</sequence>
<name>A0ABV5KFU2_9ACTN</name>
<feature type="region of interest" description="Disordered" evidence="1">
    <location>
        <begin position="39"/>
        <end position="86"/>
    </location>
</feature>